<evidence type="ECO:0000313" key="1">
    <source>
        <dbReference type="EMBL" id="CAF5224574.1"/>
    </source>
</evidence>
<feature type="non-terminal residue" evidence="1">
    <location>
        <position position="1"/>
    </location>
</feature>
<accession>A0A8S3K7D9</accession>
<gene>
    <name evidence="1" type="ORF">GIL414_LOCUS86176</name>
</gene>
<name>A0A8S3K7D9_9BILA</name>
<dbReference type="AlphaFoldDB" id="A0A8S3K7D9"/>
<dbReference type="Proteomes" id="UP000681720">
    <property type="component" value="Unassembled WGS sequence"/>
</dbReference>
<reference evidence="1" key="1">
    <citation type="submission" date="2021-02" db="EMBL/GenBank/DDBJ databases">
        <authorList>
            <person name="Nowell W R."/>
        </authorList>
    </citation>
    <scope>NUCLEOTIDE SEQUENCE</scope>
</reference>
<sequence>ESLLREDYEKLKISIYHDQQKLEHLQKEYSQLLKIKDDEKLHLELQLNNYKSGIERLYSHFNLNIDSIDQVIPILEDRYQSVQTSQNPYPAISEIDDEYNSFKNKFRNYLSIENNLTLDETAQLILNYLNQVVSERDLLLKNLDAVEKLN</sequence>
<comment type="caution">
    <text evidence="1">The sequence shown here is derived from an EMBL/GenBank/DDBJ whole genome shotgun (WGS) entry which is preliminary data.</text>
</comment>
<proteinExistence type="predicted"/>
<protein>
    <submittedName>
        <fullName evidence="1">Uncharacterized protein</fullName>
    </submittedName>
</protein>
<feature type="non-terminal residue" evidence="1">
    <location>
        <position position="150"/>
    </location>
</feature>
<evidence type="ECO:0000313" key="2">
    <source>
        <dbReference type="Proteomes" id="UP000681720"/>
    </source>
</evidence>
<organism evidence="1 2">
    <name type="scientific">Rotaria magnacalcarata</name>
    <dbReference type="NCBI Taxonomy" id="392030"/>
    <lineage>
        <taxon>Eukaryota</taxon>
        <taxon>Metazoa</taxon>
        <taxon>Spiralia</taxon>
        <taxon>Gnathifera</taxon>
        <taxon>Rotifera</taxon>
        <taxon>Eurotatoria</taxon>
        <taxon>Bdelloidea</taxon>
        <taxon>Philodinida</taxon>
        <taxon>Philodinidae</taxon>
        <taxon>Rotaria</taxon>
    </lineage>
</organism>
<dbReference type="EMBL" id="CAJOBJ010373587">
    <property type="protein sequence ID" value="CAF5224574.1"/>
    <property type="molecule type" value="Genomic_DNA"/>
</dbReference>